<gene>
    <name evidence="2" type="ORF">ICJ85_10590</name>
</gene>
<comment type="caution">
    <text evidence="2">The sequence shown here is derived from an EMBL/GenBank/DDBJ whole genome shotgun (WGS) entry which is preliminary data.</text>
</comment>
<evidence type="ECO:0000313" key="2">
    <source>
        <dbReference type="EMBL" id="MBD0824463.1"/>
    </source>
</evidence>
<dbReference type="AlphaFoldDB" id="A0A8J6Q6I1"/>
<proteinExistence type="predicted"/>
<evidence type="ECO:0000313" key="3">
    <source>
        <dbReference type="Proteomes" id="UP000621516"/>
    </source>
</evidence>
<name>A0A8J6Q6I1_9FLAO</name>
<feature type="transmembrane region" description="Helical" evidence="1">
    <location>
        <begin position="29"/>
        <end position="50"/>
    </location>
</feature>
<dbReference type="RefSeq" id="WP_188223762.1">
    <property type="nucleotide sequence ID" value="NZ_JACVXD010000005.1"/>
</dbReference>
<keyword evidence="3" id="KW-1185">Reference proteome</keyword>
<dbReference type="Proteomes" id="UP000621516">
    <property type="component" value="Unassembled WGS sequence"/>
</dbReference>
<keyword evidence="1" id="KW-0812">Transmembrane</keyword>
<sequence length="64" mass="7194">MNYPEAHTKYSIIGGTFFSALPNIGTEDFLTTGIMAVFGALVSYFASFFIKKIHRLIFIKKSNK</sequence>
<organism evidence="2 3">
    <name type="scientific">Aestuariibaculum marinum</name>
    <dbReference type="NCBI Taxonomy" id="2683592"/>
    <lineage>
        <taxon>Bacteria</taxon>
        <taxon>Pseudomonadati</taxon>
        <taxon>Bacteroidota</taxon>
        <taxon>Flavobacteriia</taxon>
        <taxon>Flavobacteriales</taxon>
        <taxon>Flavobacteriaceae</taxon>
    </lineage>
</organism>
<accession>A0A8J6Q6I1</accession>
<protein>
    <submittedName>
        <fullName evidence="2">Uncharacterized protein</fullName>
    </submittedName>
</protein>
<evidence type="ECO:0000256" key="1">
    <source>
        <dbReference type="SAM" id="Phobius"/>
    </source>
</evidence>
<keyword evidence="1" id="KW-0472">Membrane</keyword>
<dbReference type="EMBL" id="JACVXD010000005">
    <property type="protein sequence ID" value="MBD0824463.1"/>
    <property type="molecule type" value="Genomic_DNA"/>
</dbReference>
<keyword evidence="1" id="KW-1133">Transmembrane helix</keyword>
<reference evidence="2 3" key="1">
    <citation type="journal article" date="2018" name="J. Microbiol.">
        <title>Aestuariibaculum marinum sp. nov., a marine bacterium isolated from seawater in South Korea.</title>
        <authorList>
            <person name="Choi J."/>
            <person name="Lee D."/>
            <person name="Jang J.H."/>
            <person name="Cha S."/>
            <person name="Seo T."/>
        </authorList>
    </citation>
    <scope>NUCLEOTIDE SEQUENCE [LARGE SCALE GENOMIC DNA]</scope>
    <source>
        <strain evidence="2 3">IP7</strain>
    </source>
</reference>